<accession>A0A8A7KBS2</accession>
<evidence type="ECO:0000256" key="3">
    <source>
        <dbReference type="ARBA" id="ARBA00023125"/>
    </source>
</evidence>
<evidence type="ECO:0000256" key="1">
    <source>
        <dbReference type="ARBA" id="ARBA00003863"/>
    </source>
</evidence>
<comment type="similarity">
    <text evidence="2">Belongs to the alpha/beta-type SASP family.</text>
</comment>
<dbReference type="AlphaFoldDB" id="A0A8A7KBS2"/>
<dbReference type="InterPro" id="IPR038300">
    <property type="entry name" value="SASP_sf_alpha/beta"/>
</dbReference>
<evidence type="ECO:0000256" key="2">
    <source>
        <dbReference type="ARBA" id="ARBA00005442"/>
    </source>
</evidence>
<comment type="function">
    <text evidence="1">SASP are bound to spore DNA. They are double-stranded DNA-binding proteins that cause DNA to change to an a-like conformation. They protect the DNA backbone from chemical and enzymatic cleavage and are thus involved in dormant spore's high resistance to UV light.</text>
</comment>
<reference evidence="4" key="1">
    <citation type="submission" date="2019-12" db="EMBL/GenBank/DDBJ databases">
        <authorList>
            <person name="zhang j."/>
            <person name="sun C.M."/>
        </authorList>
    </citation>
    <scope>NUCLEOTIDE SEQUENCE</scope>
    <source>
        <strain evidence="4">NS-1</strain>
    </source>
</reference>
<dbReference type="PROSITE" id="PS00304">
    <property type="entry name" value="SASP_1"/>
    <property type="match status" value="1"/>
</dbReference>
<gene>
    <name evidence="4" type="ORF">GM661_01820</name>
</gene>
<evidence type="ECO:0000313" key="5">
    <source>
        <dbReference type="Proteomes" id="UP000665020"/>
    </source>
</evidence>
<protein>
    <submittedName>
        <fullName evidence="4">Small, acid-soluble spore protein, alpha/beta type</fullName>
    </submittedName>
</protein>
<dbReference type="Pfam" id="PF00269">
    <property type="entry name" value="SASP"/>
    <property type="match status" value="1"/>
</dbReference>
<evidence type="ECO:0000313" key="4">
    <source>
        <dbReference type="EMBL" id="QTL96799.1"/>
    </source>
</evidence>
<keyword evidence="5" id="KW-1185">Reference proteome</keyword>
<dbReference type="Proteomes" id="UP000665020">
    <property type="component" value="Chromosome"/>
</dbReference>
<dbReference type="RefSeq" id="WP_125987601.1">
    <property type="nucleotide sequence ID" value="NZ_CP046640.1"/>
</dbReference>
<sequence>MARIMSDRTKYELAEELGFGHKVKDGDWGNITTREAGLLVKAAVAKAEEMMAHSNRQ</sequence>
<dbReference type="KEGG" id="ifn:GM661_01820"/>
<proteinExistence type="inferred from homology"/>
<dbReference type="GO" id="GO:0006265">
    <property type="term" value="P:DNA topological change"/>
    <property type="evidence" value="ECO:0007669"/>
    <property type="project" value="InterPro"/>
</dbReference>
<dbReference type="Gene3D" id="6.10.10.80">
    <property type="entry name" value="Small, acid-soluble spore protein, alpha/beta type-like"/>
    <property type="match status" value="1"/>
</dbReference>
<dbReference type="EMBL" id="CP046640">
    <property type="protein sequence ID" value="QTL96799.1"/>
    <property type="molecule type" value="Genomic_DNA"/>
</dbReference>
<dbReference type="InterPro" id="IPR001448">
    <property type="entry name" value="SASP_alpha/beta-type"/>
</dbReference>
<dbReference type="GO" id="GO:0003690">
    <property type="term" value="F:double-stranded DNA binding"/>
    <property type="evidence" value="ECO:0007669"/>
    <property type="project" value="InterPro"/>
</dbReference>
<keyword evidence="3" id="KW-0238">DNA-binding</keyword>
<name>A0A8A7KBS2_9FIRM</name>
<dbReference type="InterPro" id="IPR018126">
    <property type="entry name" value="SASP_alpha/beta-type_CS"/>
</dbReference>
<organism evidence="4 5">
    <name type="scientific">Iocasia fonsfrigidae</name>
    <dbReference type="NCBI Taxonomy" id="2682810"/>
    <lineage>
        <taxon>Bacteria</taxon>
        <taxon>Bacillati</taxon>
        <taxon>Bacillota</taxon>
        <taxon>Clostridia</taxon>
        <taxon>Halanaerobiales</taxon>
        <taxon>Halanaerobiaceae</taxon>
        <taxon>Iocasia</taxon>
    </lineage>
</organism>